<sequence length="498" mass="58232">MKRNHTPKVQSLDSAIQNVALLADHTWLFDECYNDEFKQKNLELWIDFKETEELAKSNQNTFTTQSRLADHKHFNHTSCDQKQEYPHEINQVSNNPDENFTGSTYDCHLFSENVNRIYERLTQPLPERLHSKMKFAQPMSSPPLPPPTSKPETECNYSASSKKWLSALPWPSLLIKNFPALPEIIPDENSFYVEEKPKRRNESDLKKYPPPHYSIKTSEEFKLHMVITSRKVKEIWDDFPPSTGKTLEDIFESQNPRTPVELDCEIPEFYPRSWQVLSNSCKPISNDDQERTSQSSGYLTGCRSQVNPQCLLGGLPIQEMETNYYDYSFGIVNQEKRRVEPNNFIKMVEYSGWPVIDERALNEMNASVARLYPEHEELFYDMISVVDNVYNFFEDDFITQNNTNDNQLACYPVIHSEESRDEENTFDQLEKEALEQYQGSDHQLMTVQHSDESIAKKFQDLEQQAMEQYNTNEILQEEEEEEEEEEESGEESRPGDLS</sequence>
<name>A0A482WIZ7_LAOST</name>
<feature type="region of interest" description="Disordered" evidence="1">
    <location>
        <begin position="136"/>
        <end position="155"/>
    </location>
</feature>
<accession>A0A482WIZ7</accession>
<feature type="region of interest" description="Disordered" evidence="1">
    <location>
        <begin position="463"/>
        <end position="498"/>
    </location>
</feature>
<reference evidence="2 3" key="1">
    <citation type="journal article" date="2017" name="Gigascience">
        <title>Genome sequence of the small brown planthopper, Laodelphax striatellus.</title>
        <authorList>
            <person name="Zhu J."/>
            <person name="Jiang F."/>
            <person name="Wang X."/>
            <person name="Yang P."/>
            <person name="Bao Y."/>
            <person name="Zhao W."/>
            <person name="Wang W."/>
            <person name="Lu H."/>
            <person name="Wang Q."/>
            <person name="Cui N."/>
            <person name="Li J."/>
            <person name="Chen X."/>
            <person name="Luo L."/>
            <person name="Yu J."/>
            <person name="Kang L."/>
            <person name="Cui F."/>
        </authorList>
    </citation>
    <scope>NUCLEOTIDE SEQUENCE [LARGE SCALE GENOMIC DNA]</scope>
    <source>
        <strain evidence="2">Lst14</strain>
    </source>
</reference>
<evidence type="ECO:0000313" key="3">
    <source>
        <dbReference type="Proteomes" id="UP000291343"/>
    </source>
</evidence>
<dbReference type="AlphaFoldDB" id="A0A482WIZ7"/>
<feature type="compositionally biased region" description="Pro residues" evidence="1">
    <location>
        <begin position="140"/>
        <end position="149"/>
    </location>
</feature>
<feature type="compositionally biased region" description="Acidic residues" evidence="1">
    <location>
        <begin position="475"/>
        <end position="489"/>
    </location>
</feature>
<dbReference type="Proteomes" id="UP000291343">
    <property type="component" value="Unassembled WGS sequence"/>
</dbReference>
<evidence type="ECO:0000256" key="1">
    <source>
        <dbReference type="SAM" id="MobiDB-lite"/>
    </source>
</evidence>
<organism evidence="2 3">
    <name type="scientific">Laodelphax striatellus</name>
    <name type="common">Small brown planthopper</name>
    <name type="synonym">Delphax striatella</name>
    <dbReference type="NCBI Taxonomy" id="195883"/>
    <lineage>
        <taxon>Eukaryota</taxon>
        <taxon>Metazoa</taxon>
        <taxon>Ecdysozoa</taxon>
        <taxon>Arthropoda</taxon>
        <taxon>Hexapoda</taxon>
        <taxon>Insecta</taxon>
        <taxon>Pterygota</taxon>
        <taxon>Neoptera</taxon>
        <taxon>Paraneoptera</taxon>
        <taxon>Hemiptera</taxon>
        <taxon>Auchenorrhyncha</taxon>
        <taxon>Fulgoroidea</taxon>
        <taxon>Delphacidae</taxon>
        <taxon>Criomorphinae</taxon>
        <taxon>Laodelphax</taxon>
    </lineage>
</organism>
<dbReference type="OrthoDB" id="6620116at2759"/>
<gene>
    <name evidence="2" type="ORF">LSTR_LSTR010165</name>
</gene>
<feature type="compositionally biased region" description="Polar residues" evidence="1">
    <location>
        <begin position="463"/>
        <end position="474"/>
    </location>
</feature>
<evidence type="ECO:0000313" key="2">
    <source>
        <dbReference type="EMBL" id="RZF33509.1"/>
    </source>
</evidence>
<comment type="caution">
    <text evidence="2">The sequence shown here is derived from an EMBL/GenBank/DDBJ whole genome shotgun (WGS) entry which is preliminary data.</text>
</comment>
<protein>
    <submittedName>
        <fullName evidence="2">Uncharacterized protein</fullName>
    </submittedName>
</protein>
<dbReference type="InParanoid" id="A0A482WIZ7"/>
<keyword evidence="3" id="KW-1185">Reference proteome</keyword>
<proteinExistence type="predicted"/>
<dbReference type="EMBL" id="QKKF02033837">
    <property type="protein sequence ID" value="RZF33509.1"/>
    <property type="molecule type" value="Genomic_DNA"/>
</dbReference>